<dbReference type="InterPro" id="IPR030191">
    <property type="entry name" value="CodB"/>
</dbReference>
<feature type="transmembrane region" description="Helical" evidence="1">
    <location>
        <begin position="19"/>
        <end position="38"/>
    </location>
</feature>
<feature type="transmembrane region" description="Helical" evidence="1">
    <location>
        <begin position="59"/>
        <end position="78"/>
    </location>
</feature>
<feature type="transmembrane region" description="Helical" evidence="1">
    <location>
        <begin position="84"/>
        <end position="104"/>
    </location>
</feature>
<name>A0A1T5MSS0_9FIRM</name>
<dbReference type="GO" id="GO:0005886">
    <property type="term" value="C:plasma membrane"/>
    <property type="evidence" value="ECO:0007669"/>
    <property type="project" value="TreeGrafter"/>
</dbReference>
<keyword evidence="1" id="KW-0812">Transmembrane</keyword>
<evidence type="ECO:0000256" key="1">
    <source>
        <dbReference type="SAM" id="Phobius"/>
    </source>
</evidence>
<sequence>MAVGQGTADIVQVMSSLGFPFWGFIVLWLSTWTSQLVNNYTMGLSFSTLLNVTSSKGRSIVTLIGTIISIGFALSGILDYFMDFLYLTALCYPPMAGVIFVDFFIRNKEWEDNDGWNLMATIAFIAGIIVGYITTYIYQIGLPTVQSLIVTGLVYYIAMKIKAKISPDHFTPESFKIKSL</sequence>
<dbReference type="EMBL" id="FUZT01000023">
    <property type="protein sequence ID" value="SKC90959.1"/>
    <property type="molecule type" value="Genomic_DNA"/>
</dbReference>
<keyword evidence="1" id="KW-0472">Membrane</keyword>
<dbReference type="GO" id="GO:0015209">
    <property type="term" value="F:cytosine transmembrane transporter activity"/>
    <property type="evidence" value="ECO:0007669"/>
    <property type="project" value="InterPro"/>
</dbReference>
<protein>
    <submittedName>
        <fullName evidence="2">Purine-cytosine permease and related proteins</fullName>
    </submittedName>
</protein>
<dbReference type="AlphaFoldDB" id="A0A1T5MSS0"/>
<dbReference type="PANTHER" id="PTHR30569:SF0">
    <property type="entry name" value="CYTOSINE PERMEASE"/>
    <property type="match status" value="1"/>
</dbReference>
<evidence type="ECO:0000313" key="2">
    <source>
        <dbReference type="EMBL" id="SKC90959.1"/>
    </source>
</evidence>
<evidence type="ECO:0000313" key="3">
    <source>
        <dbReference type="Proteomes" id="UP000190285"/>
    </source>
</evidence>
<feature type="transmembrane region" description="Helical" evidence="1">
    <location>
        <begin position="116"/>
        <end position="134"/>
    </location>
</feature>
<feature type="transmembrane region" description="Helical" evidence="1">
    <location>
        <begin position="140"/>
        <end position="158"/>
    </location>
</feature>
<dbReference type="Gene3D" id="1.10.4160.10">
    <property type="entry name" value="Hydantoin permease"/>
    <property type="match status" value="1"/>
</dbReference>
<keyword evidence="3" id="KW-1185">Reference proteome</keyword>
<gene>
    <name evidence="2" type="ORF">SAMN02194393_05250</name>
</gene>
<dbReference type="STRING" id="36842.SAMN02194393_05250"/>
<accession>A0A1T5MSS0</accession>
<dbReference type="Proteomes" id="UP000190285">
    <property type="component" value="Unassembled WGS sequence"/>
</dbReference>
<reference evidence="3" key="1">
    <citation type="submission" date="2017-02" db="EMBL/GenBank/DDBJ databases">
        <authorList>
            <person name="Varghese N."/>
            <person name="Submissions S."/>
        </authorList>
    </citation>
    <scope>NUCLEOTIDE SEQUENCE [LARGE SCALE GENOMIC DNA]</scope>
    <source>
        <strain evidence="3">M1</strain>
    </source>
</reference>
<dbReference type="PANTHER" id="PTHR30569">
    <property type="entry name" value="CYTOSINE TRANSPORTER CODB"/>
    <property type="match status" value="1"/>
</dbReference>
<proteinExistence type="predicted"/>
<dbReference type="OrthoDB" id="9780088at2"/>
<organism evidence="2 3">
    <name type="scientific">Maledivibacter halophilus</name>
    <dbReference type="NCBI Taxonomy" id="36842"/>
    <lineage>
        <taxon>Bacteria</taxon>
        <taxon>Bacillati</taxon>
        <taxon>Bacillota</taxon>
        <taxon>Clostridia</taxon>
        <taxon>Peptostreptococcales</taxon>
        <taxon>Caminicellaceae</taxon>
        <taxon>Maledivibacter</taxon>
    </lineage>
</organism>
<dbReference type="RefSeq" id="WP_079495835.1">
    <property type="nucleotide sequence ID" value="NZ_FUZT01000023.1"/>
</dbReference>
<keyword evidence="1" id="KW-1133">Transmembrane helix</keyword>